<dbReference type="NCBIfam" id="TIGR00254">
    <property type="entry name" value="GGDEF"/>
    <property type="match status" value="1"/>
</dbReference>
<dbReference type="GO" id="GO:0043709">
    <property type="term" value="P:cell adhesion involved in single-species biofilm formation"/>
    <property type="evidence" value="ECO:0007669"/>
    <property type="project" value="TreeGrafter"/>
</dbReference>
<dbReference type="InterPro" id="IPR000160">
    <property type="entry name" value="GGDEF_dom"/>
</dbReference>
<dbReference type="InterPro" id="IPR050469">
    <property type="entry name" value="Diguanylate_Cyclase"/>
</dbReference>
<dbReference type="PANTHER" id="PTHR45138">
    <property type="entry name" value="REGULATORY COMPONENTS OF SENSORY TRANSDUCTION SYSTEM"/>
    <property type="match status" value="1"/>
</dbReference>
<dbReference type="GO" id="GO:0005886">
    <property type="term" value="C:plasma membrane"/>
    <property type="evidence" value="ECO:0007669"/>
    <property type="project" value="TreeGrafter"/>
</dbReference>
<dbReference type="PANTHER" id="PTHR45138:SF26">
    <property type="entry name" value="DIGUANYLATE CYCLASE"/>
    <property type="match status" value="1"/>
</dbReference>
<comment type="cofactor">
    <cofactor evidence="1">
        <name>Mg(2+)</name>
        <dbReference type="ChEBI" id="CHEBI:18420"/>
    </cofactor>
</comment>
<dbReference type="InterPro" id="IPR043128">
    <property type="entry name" value="Rev_trsase/Diguanyl_cyclase"/>
</dbReference>
<comment type="caution">
    <text evidence="4">The sequence shown here is derived from an EMBL/GenBank/DDBJ whole genome shotgun (WGS) entry which is preliminary data.</text>
</comment>
<dbReference type="GO" id="GO:1902201">
    <property type="term" value="P:negative regulation of bacterial-type flagellum-dependent cell motility"/>
    <property type="evidence" value="ECO:0007669"/>
    <property type="project" value="TreeGrafter"/>
</dbReference>
<dbReference type="Gene3D" id="3.30.450.20">
    <property type="entry name" value="PAS domain"/>
    <property type="match status" value="1"/>
</dbReference>
<dbReference type="CDD" id="cd01949">
    <property type="entry name" value="GGDEF"/>
    <property type="match status" value="1"/>
</dbReference>
<reference evidence="5" key="1">
    <citation type="journal article" date="2019" name="Genome Announc.">
        <title>Draft Genome Sequence of Pseudoalteromonas piscicida Strain 36Y ROTHPW, an Hypersaline Seawater Isolate from the South Coast of Sonora, Mexico.</title>
        <authorList>
            <person name="Sanchez-Diaz R."/>
            <person name="Molina-Garza Z.J."/>
            <person name="Cruz-Suarez L.E."/>
            <person name="Selvin J."/>
            <person name="Kiran G.S."/>
            <person name="Ibarra-Gamez J.C."/>
            <person name="Gomez-Gil B."/>
            <person name="Galaviz-Silva L."/>
        </authorList>
    </citation>
    <scope>NUCLEOTIDE SEQUENCE [LARGE SCALE GENOMIC DNA]</scope>
    <source>
        <strain evidence="5">36Y_RITHPW</strain>
    </source>
</reference>
<evidence type="ECO:0000313" key="5">
    <source>
        <dbReference type="Proteomes" id="UP000228621"/>
    </source>
</evidence>
<dbReference type="EC" id="2.7.7.65" evidence="2"/>
<dbReference type="SUPFAM" id="SSF55073">
    <property type="entry name" value="Nucleotide cyclase"/>
    <property type="match status" value="1"/>
</dbReference>
<gene>
    <name evidence="4" type="ORF">CEX98_16040</name>
</gene>
<feature type="domain" description="GGDEF" evidence="3">
    <location>
        <begin position="344"/>
        <end position="469"/>
    </location>
</feature>
<evidence type="ECO:0000256" key="2">
    <source>
        <dbReference type="ARBA" id="ARBA00012528"/>
    </source>
</evidence>
<sequence>MNARRYRYNMLLSLLLLVGFIFTSWISIEHAKQSLYKGISDDALPLTSHLIDLDLQKRLQAPIVVSQQMAHNIFIKRWLLSEHKDPEVIFSYLEDTRTLHHAKTSFLVDDNSLTYYHFNGKTEQLDIRAKQNDWYRESLHRDTEYALNVDIDPRDNNEAIVYVNHKVIHNDSVIGVVGVGILLADLHRLIEQYENSYARKLYFIDHKGRLLFFNDNALSGTSIHDRFPTQAASLLNQAEYQFRQETDAHAEFIHSRYLESIGWYLIVEQSIDKSSGIDDILTTNLWVGSLVTILILAVAQLTFNHYQKRLEKMATYDKLTDSFNRQAFEPQLQHHLAKARNQSTPVAMLMMDIDHFKQVNDQHGHVIGDRVLQCFAAVCKRQIGNRGMLCRWGGEEFMVLLPKTNLDQGLAIAEKIHAALEQAECEVKVTVSIGAAQYHIDESEDGFIKRADAALYQAKQGRNQTKFAA</sequence>
<dbReference type="Pfam" id="PF00990">
    <property type="entry name" value="GGDEF"/>
    <property type="match status" value="1"/>
</dbReference>
<dbReference type="SUPFAM" id="SSF103190">
    <property type="entry name" value="Sensory domain-like"/>
    <property type="match status" value="1"/>
</dbReference>
<proteinExistence type="predicted"/>
<dbReference type="EMBL" id="NKHF01000075">
    <property type="protein sequence ID" value="PCK30725.1"/>
    <property type="molecule type" value="Genomic_DNA"/>
</dbReference>
<dbReference type="AlphaFoldDB" id="A0A2A5JMR5"/>
<dbReference type="SMART" id="SM00267">
    <property type="entry name" value="GGDEF"/>
    <property type="match status" value="1"/>
</dbReference>
<accession>A0A2A5JMR5</accession>
<dbReference type="RefSeq" id="WP_099643049.1">
    <property type="nucleotide sequence ID" value="NZ_NKHF01000075.1"/>
</dbReference>
<dbReference type="GO" id="GO:0052621">
    <property type="term" value="F:diguanylate cyclase activity"/>
    <property type="evidence" value="ECO:0007669"/>
    <property type="project" value="UniProtKB-EC"/>
</dbReference>
<dbReference type="Gene3D" id="3.30.70.270">
    <property type="match status" value="1"/>
</dbReference>
<organism evidence="4 5">
    <name type="scientific">Pseudoalteromonas piscicida</name>
    <dbReference type="NCBI Taxonomy" id="43662"/>
    <lineage>
        <taxon>Bacteria</taxon>
        <taxon>Pseudomonadati</taxon>
        <taxon>Pseudomonadota</taxon>
        <taxon>Gammaproteobacteria</taxon>
        <taxon>Alteromonadales</taxon>
        <taxon>Pseudoalteromonadaceae</taxon>
        <taxon>Pseudoalteromonas</taxon>
    </lineage>
</organism>
<dbReference type="PROSITE" id="PS50887">
    <property type="entry name" value="GGDEF"/>
    <property type="match status" value="1"/>
</dbReference>
<dbReference type="Proteomes" id="UP000228621">
    <property type="component" value="Unassembled WGS sequence"/>
</dbReference>
<keyword evidence="5" id="KW-1185">Reference proteome</keyword>
<dbReference type="InterPro" id="IPR029787">
    <property type="entry name" value="Nucleotide_cyclase"/>
</dbReference>
<dbReference type="OrthoDB" id="5496380at2"/>
<evidence type="ECO:0000313" key="4">
    <source>
        <dbReference type="EMBL" id="PCK30725.1"/>
    </source>
</evidence>
<name>A0A2A5JMR5_PSEO7</name>
<dbReference type="InterPro" id="IPR029151">
    <property type="entry name" value="Sensor-like_sf"/>
</dbReference>
<evidence type="ECO:0000259" key="3">
    <source>
        <dbReference type="PROSITE" id="PS50887"/>
    </source>
</evidence>
<dbReference type="FunFam" id="3.30.70.270:FF:000001">
    <property type="entry name" value="Diguanylate cyclase domain protein"/>
    <property type="match status" value="1"/>
</dbReference>
<evidence type="ECO:0000256" key="1">
    <source>
        <dbReference type="ARBA" id="ARBA00001946"/>
    </source>
</evidence>
<protein>
    <recommendedName>
        <fullName evidence="2">diguanylate cyclase</fullName>
        <ecNumber evidence="2">2.7.7.65</ecNumber>
    </recommendedName>
</protein>